<dbReference type="Pfam" id="PF02758">
    <property type="entry name" value="PYRIN"/>
    <property type="match status" value="1"/>
</dbReference>
<dbReference type="SUPFAM" id="SSF47986">
    <property type="entry name" value="DEATH domain"/>
    <property type="match status" value="1"/>
</dbReference>
<dbReference type="SMART" id="SM01289">
    <property type="entry name" value="PYRIN"/>
    <property type="match status" value="1"/>
</dbReference>
<dbReference type="PRINTS" id="PR01407">
    <property type="entry name" value="BUTYPHLNCDUF"/>
</dbReference>
<dbReference type="PROSITE" id="PS50824">
    <property type="entry name" value="DAPIN"/>
    <property type="match status" value="1"/>
</dbReference>
<dbReference type="InterPro" id="IPR011029">
    <property type="entry name" value="DEATH-like_dom_sf"/>
</dbReference>
<dbReference type="PANTHER" id="PTHR24103">
    <property type="entry name" value="E3 UBIQUITIN-PROTEIN LIGASE TRIM"/>
    <property type="match status" value="1"/>
</dbReference>
<sequence length="456" mass="51097">MTAPDLWRTLENLTVKQFEDFKWFLKQKDVAEGFSAIPEARLEEASRRDTVDLMVQQHGCPGALHRTLSILEEIGRNDRKQSLIEKASSRQKDLKNHNHVPLNCDYERMKSKLGAEIELMIQKRQTKISEINRAEELSSESADAHIVLGEQVFTVLQQSLKKLLGNLIEGIEEKRQSTKTQAEGLVRELQLEISKLTTRGAEVQQLSPDVERPDFLRSCSALNALLPTWTGASDPPPSYGGSVATTVKRLEETLTEGKEGLVSKAKLERSRQFAKAVTLDPDTANSNLVLSKDGKEVYCGDATRSPPDTPERFNPGSNVLGKQSFSSGRFYYEVRVKGKTSWDVGVVKEEIHRRGAISVSPENGFWTIGLRKGDKHKAHIVHLSLKRPLEKVAVFVDYEKASVAFYDVDSAELIHRYADCSFTGKLLPFFSPGLHYDGQNIAPLVISPVNHNEYII</sequence>
<dbReference type="Pfam" id="PF00622">
    <property type="entry name" value="SPRY"/>
    <property type="match status" value="1"/>
</dbReference>
<dbReference type="Gene3D" id="2.60.120.920">
    <property type="match status" value="1"/>
</dbReference>
<dbReference type="InterPro" id="IPR050143">
    <property type="entry name" value="TRIM/RBCC"/>
</dbReference>
<dbReference type="CDD" id="cd13733">
    <property type="entry name" value="SPRY_PRY_C-I_1"/>
    <property type="match status" value="1"/>
</dbReference>
<dbReference type="InterPro" id="IPR003877">
    <property type="entry name" value="SPRY_dom"/>
</dbReference>
<dbReference type="InterPro" id="IPR058030">
    <property type="entry name" value="TRIM8/14/16/25/29/45/65_CC"/>
</dbReference>
<dbReference type="InterPro" id="IPR001870">
    <property type="entry name" value="B30.2/SPRY"/>
</dbReference>
<evidence type="ECO:0000259" key="2">
    <source>
        <dbReference type="PROSITE" id="PS50188"/>
    </source>
</evidence>
<dbReference type="Gene3D" id="1.10.533.10">
    <property type="entry name" value="Death Domain, Fas"/>
    <property type="match status" value="1"/>
</dbReference>
<dbReference type="SUPFAM" id="SSF49899">
    <property type="entry name" value="Concanavalin A-like lectins/glucanases"/>
    <property type="match status" value="1"/>
</dbReference>
<comment type="caution">
    <text evidence="4">The sequence shown here is derived from an EMBL/GenBank/DDBJ whole genome shotgun (WGS) entry which is preliminary data.</text>
</comment>
<dbReference type="SMART" id="SM00449">
    <property type="entry name" value="SPRY"/>
    <property type="match status" value="1"/>
</dbReference>
<evidence type="ECO:0000256" key="1">
    <source>
        <dbReference type="SAM" id="Coils"/>
    </source>
</evidence>
<organism evidence="4 5">
    <name type="scientific">Liparis tanakae</name>
    <name type="common">Tanaka's snailfish</name>
    <dbReference type="NCBI Taxonomy" id="230148"/>
    <lineage>
        <taxon>Eukaryota</taxon>
        <taxon>Metazoa</taxon>
        <taxon>Chordata</taxon>
        <taxon>Craniata</taxon>
        <taxon>Vertebrata</taxon>
        <taxon>Euteleostomi</taxon>
        <taxon>Actinopterygii</taxon>
        <taxon>Neopterygii</taxon>
        <taxon>Teleostei</taxon>
        <taxon>Neoteleostei</taxon>
        <taxon>Acanthomorphata</taxon>
        <taxon>Eupercaria</taxon>
        <taxon>Perciformes</taxon>
        <taxon>Cottioidei</taxon>
        <taxon>Cottales</taxon>
        <taxon>Liparidae</taxon>
        <taxon>Liparis</taxon>
    </lineage>
</organism>
<dbReference type="PROSITE" id="PS50188">
    <property type="entry name" value="B302_SPRY"/>
    <property type="match status" value="1"/>
</dbReference>
<dbReference type="Proteomes" id="UP000314294">
    <property type="component" value="Unassembled WGS sequence"/>
</dbReference>
<keyword evidence="1" id="KW-0175">Coiled coil</keyword>
<dbReference type="OrthoDB" id="6105938at2759"/>
<evidence type="ECO:0000259" key="3">
    <source>
        <dbReference type="PROSITE" id="PS50824"/>
    </source>
</evidence>
<dbReference type="InterPro" id="IPR013320">
    <property type="entry name" value="ConA-like_dom_sf"/>
</dbReference>
<feature type="coiled-coil region" evidence="1">
    <location>
        <begin position="168"/>
        <end position="199"/>
    </location>
</feature>
<keyword evidence="5" id="KW-1185">Reference proteome</keyword>
<proteinExistence type="predicted"/>
<protein>
    <submittedName>
        <fullName evidence="4">E3 ubiquitin-protein ligase TRIM21</fullName>
    </submittedName>
</protein>
<feature type="domain" description="Pyrin" evidence="3">
    <location>
        <begin position="6"/>
        <end position="90"/>
    </location>
</feature>
<accession>A0A4Z2GAT8</accession>
<dbReference type="Pfam" id="PF13765">
    <property type="entry name" value="PRY"/>
    <property type="match status" value="1"/>
</dbReference>
<feature type="domain" description="B30.2/SPRY" evidence="2">
    <location>
        <begin position="257"/>
        <end position="449"/>
    </location>
</feature>
<dbReference type="InterPro" id="IPR043136">
    <property type="entry name" value="B30.2/SPRY_sf"/>
</dbReference>
<evidence type="ECO:0000313" key="4">
    <source>
        <dbReference type="EMBL" id="TNN50668.1"/>
    </source>
</evidence>
<name>A0A4Z2GAT8_9TELE</name>
<dbReference type="InterPro" id="IPR003879">
    <property type="entry name" value="Butyrophylin_SPRY"/>
</dbReference>
<reference evidence="4 5" key="1">
    <citation type="submission" date="2019-03" db="EMBL/GenBank/DDBJ databases">
        <title>First draft genome of Liparis tanakae, snailfish: a comprehensive survey of snailfish specific genes.</title>
        <authorList>
            <person name="Kim W."/>
            <person name="Song I."/>
            <person name="Jeong J.-H."/>
            <person name="Kim D."/>
            <person name="Kim S."/>
            <person name="Ryu S."/>
            <person name="Song J.Y."/>
            <person name="Lee S.K."/>
        </authorList>
    </citation>
    <scope>NUCLEOTIDE SEQUENCE [LARGE SCALE GENOMIC DNA]</scope>
    <source>
        <tissue evidence="4">Muscle</tissue>
    </source>
</reference>
<dbReference type="InterPro" id="IPR004020">
    <property type="entry name" value="DAPIN"/>
</dbReference>
<dbReference type="FunFam" id="2.60.120.920:FF:000004">
    <property type="entry name" value="Butyrophilin subfamily 1 member A1"/>
    <property type="match status" value="1"/>
</dbReference>
<evidence type="ECO:0000313" key="5">
    <source>
        <dbReference type="Proteomes" id="UP000314294"/>
    </source>
</evidence>
<dbReference type="EMBL" id="SRLO01000609">
    <property type="protein sequence ID" value="TNN50668.1"/>
    <property type="molecule type" value="Genomic_DNA"/>
</dbReference>
<dbReference type="AlphaFoldDB" id="A0A4Z2GAT8"/>
<dbReference type="SMART" id="SM00589">
    <property type="entry name" value="PRY"/>
    <property type="match status" value="1"/>
</dbReference>
<gene>
    <name evidence="4" type="primary">TRIM21_3</name>
    <name evidence="4" type="ORF">EYF80_039118</name>
</gene>
<dbReference type="InterPro" id="IPR006574">
    <property type="entry name" value="PRY"/>
</dbReference>
<dbReference type="Pfam" id="PF25600">
    <property type="entry name" value="TRIM_CC"/>
    <property type="match status" value="1"/>
</dbReference>